<reference evidence="2 3" key="1">
    <citation type="submission" date="2019-05" db="EMBL/GenBank/DDBJ databases">
        <authorList>
            <person name="Narsing Rao M.P."/>
            <person name="Li W.J."/>
        </authorList>
    </citation>
    <scope>NUCLEOTIDE SEQUENCE [LARGE SCALE GENOMIC DNA]</scope>
    <source>
        <strain evidence="2 3">SYSU_K30003</strain>
    </source>
</reference>
<dbReference type="Proteomes" id="UP000309676">
    <property type="component" value="Unassembled WGS sequence"/>
</dbReference>
<gene>
    <name evidence="2" type="ORF">FE782_10055</name>
</gene>
<keyword evidence="3" id="KW-1185">Reference proteome</keyword>
<accession>A0A5R9GFZ5</accession>
<keyword evidence="1" id="KW-0472">Membrane</keyword>
<evidence type="ECO:0000256" key="1">
    <source>
        <dbReference type="SAM" id="Phobius"/>
    </source>
</evidence>
<protein>
    <recommendedName>
        <fullName evidence="4">DUF2243 domain-containing protein</fullName>
    </recommendedName>
</protein>
<feature type="transmembrane region" description="Helical" evidence="1">
    <location>
        <begin position="37"/>
        <end position="58"/>
    </location>
</feature>
<organism evidence="2 3">
    <name type="scientific">Paenibacillus antri</name>
    <dbReference type="NCBI Taxonomy" id="2582848"/>
    <lineage>
        <taxon>Bacteria</taxon>
        <taxon>Bacillati</taxon>
        <taxon>Bacillota</taxon>
        <taxon>Bacilli</taxon>
        <taxon>Bacillales</taxon>
        <taxon>Paenibacillaceae</taxon>
        <taxon>Paenibacillus</taxon>
    </lineage>
</organism>
<feature type="transmembrane region" description="Helical" evidence="1">
    <location>
        <begin position="70"/>
        <end position="90"/>
    </location>
</feature>
<proteinExistence type="predicted"/>
<dbReference type="EMBL" id="VCIW01000005">
    <property type="protein sequence ID" value="TLS52308.1"/>
    <property type="molecule type" value="Genomic_DNA"/>
</dbReference>
<dbReference type="RefSeq" id="WP_138193964.1">
    <property type="nucleotide sequence ID" value="NZ_VCIW01000005.1"/>
</dbReference>
<dbReference type="AlphaFoldDB" id="A0A5R9GFZ5"/>
<keyword evidence="1" id="KW-1133">Transmembrane helix</keyword>
<evidence type="ECO:0000313" key="2">
    <source>
        <dbReference type="EMBL" id="TLS52308.1"/>
    </source>
</evidence>
<keyword evidence="1" id="KW-0812">Transmembrane</keyword>
<comment type="caution">
    <text evidence="2">The sequence shown here is derived from an EMBL/GenBank/DDBJ whole genome shotgun (WGS) entry which is preliminary data.</text>
</comment>
<name>A0A5R9GFZ5_9BACL</name>
<feature type="transmembrane region" description="Helical" evidence="1">
    <location>
        <begin position="102"/>
        <end position="119"/>
    </location>
</feature>
<sequence length="129" mass="14416">MKRWLQRTGGVFLGYAFAELLLHAARASAYGLKAQTLAGKLGALLFGVAVLAGCIVWLKRRFPRSFYHGFIVSTGLFFSFDIVTFHWIFGLHRITDGPEANVLEPILVAAGCFLLVRGLRDELRFQNNN</sequence>
<evidence type="ECO:0008006" key="4">
    <source>
        <dbReference type="Google" id="ProtNLM"/>
    </source>
</evidence>
<evidence type="ECO:0000313" key="3">
    <source>
        <dbReference type="Proteomes" id="UP000309676"/>
    </source>
</evidence>
<dbReference type="OrthoDB" id="2679119at2"/>